<dbReference type="EMBL" id="WIXP02000012">
    <property type="protein sequence ID" value="KAF6202014.1"/>
    <property type="molecule type" value="Genomic_DNA"/>
</dbReference>
<sequence>MGVAESSSGDGQNYFEGAGLRRQWLGGHGSVMYFQYHCPVVVLVSVIFHLNPSSAVQINKTECTEKVRECERRAASGPVCGTDDKTYTSRCHLLRSACNKGLSIKVRRRGVCPETNACWDGVGSNVEGQHYVPQCLPNGKYAPVQCHDATKYCWCVTPQGKPIPGTSVRGRRPKCNRKGCGRIERVNFINNLLRLFQTEYQRTLNNTSVKMSTEALDRSAVEWKFRTLDNDKNDTLSKNEYKSLRKLVRKFVRPKGCARSFTRFCDADKDTEITLEEWSACLQRKLPKKNPKPKKNYDLSQDLSHFPGQVPQESVPLLSGHLPDLGVEEQPERRDEVEAQQDVDCLSDRKSALEEQQGNLQRFFVPECASDGRYKKIQCYNSTGYCWCVDEDSGKPIPGTSVKDPNPQCDAVQPPPRPMKGCPESKKSAFLRDFMKHLNTSMFVHYNSEGLKDLPLKGEQSSEFEQAINWYFHHIDTNKNKVLERKEWKAVRKLTTSIRKLKPCGKKLPRYCDVNQDRKISYTEWLNCLNSNAVTTASTKPGTFSRRGPNPFESLLKQD</sequence>
<feature type="domain" description="Thyroglobulin type-1" evidence="10">
    <location>
        <begin position="342"/>
        <end position="409"/>
    </location>
</feature>
<accession>A0A8S9X0M2</accession>
<dbReference type="Gene3D" id="3.30.60.30">
    <property type="match status" value="1"/>
</dbReference>
<dbReference type="PROSITE" id="PS00018">
    <property type="entry name" value="EF_HAND_1"/>
    <property type="match status" value="3"/>
</dbReference>
<dbReference type="FunFam" id="4.10.800.10:FF:000004">
    <property type="entry name" value="SPARC-related modular calcium-binding protein 1"/>
    <property type="match status" value="1"/>
</dbReference>
<dbReference type="GO" id="GO:0005509">
    <property type="term" value="F:calcium ion binding"/>
    <property type="evidence" value="ECO:0007669"/>
    <property type="project" value="InterPro"/>
</dbReference>
<feature type="domain" description="Kazal-like" evidence="11">
    <location>
        <begin position="57"/>
        <end position="114"/>
    </location>
</feature>
<keyword evidence="6 8" id="KW-1015">Disulfide bond</keyword>
<evidence type="ECO:0000313" key="13">
    <source>
        <dbReference type="Proteomes" id="UP000466442"/>
    </source>
</evidence>
<proteinExistence type="predicted"/>
<evidence type="ECO:0008006" key="14">
    <source>
        <dbReference type="Google" id="ProtNLM"/>
    </source>
</evidence>
<dbReference type="Proteomes" id="UP000466442">
    <property type="component" value="Linkage Group LG12"/>
</dbReference>
<protein>
    <recommendedName>
        <fullName evidence="14">SPARC-related modular calcium-binding protein 1</fullName>
    </recommendedName>
</protein>
<dbReference type="GO" id="GO:0050840">
    <property type="term" value="F:extracellular matrix binding"/>
    <property type="evidence" value="ECO:0007669"/>
    <property type="project" value="TreeGrafter"/>
</dbReference>
<dbReference type="PANTHER" id="PTHR12352:SF30">
    <property type="entry name" value="FI05255P"/>
    <property type="match status" value="1"/>
</dbReference>
<dbReference type="SMART" id="SM00280">
    <property type="entry name" value="KAZAL"/>
    <property type="match status" value="1"/>
</dbReference>
<dbReference type="Gene3D" id="1.10.238.10">
    <property type="entry name" value="EF-hand"/>
    <property type="match status" value="2"/>
</dbReference>
<evidence type="ECO:0000256" key="2">
    <source>
        <dbReference type="ARBA" id="ARBA00022525"/>
    </source>
</evidence>
<evidence type="ECO:0000259" key="11">
    <source>
        <dbReference type="PROSITE" id="PS51465"/>
    </source>
</evidence>
<comment type="subcellular location">
    <subcellularLocation>
        <location evidence="1">Secreted</location>
    </subcellularLocation>
</comment>
<evidence type="ECO:0000256" key="7">
    <source>
        <dbReference type="ARBA" id="ARBA00023180"/>
    </source>
</evidence>
<feature type="region of interest" description="Disordered" evidence="9">
    <location>
        <begin position="289"/>
        <end position="341"/>
    </location>
</feature>
<dbReference type="OrthoDB" id="5986054at2759"/>
<dbReference type="GO" id="GO:0008201">
    <property type="term" value="F:heparin binding"/>
    <property type="evidence" value="ECO:0007669"/>
    <property type="project" value="TreeGrafter"/>
</dbReference>
<dbReference type="InterPro" id="IPR002350">
    <property type="entry name" value="Kazal_dom"/>
</dbReference>
<dbReference type="PANTHER" id="PTHR12352">
    <property type="entry name" value="SECRETED MODULAR CALCIUM-BINDING PROTEIN"/>
    <property type="match status" value="1"/>
</dbReference>
<feature type="disulfide bond" evidence="8">
    <location>
        <begin position="379"/>
        <end position="386"/>
    </location>
</feature>
<dbReference type="SMART" id="SM00054">
    <property type="entry name" value="EFh"/>
    <property type="match status" value="3"/>
</dbReference>
<evidence type="ECO:0000256" key="8">
    <source>
        <dbReference type="PROSITE-ProRule" id="PRU00500"/>
    </source>
</evidence>
<name>A0A8S9X0M2_APOLU</name>
<dbReference type="Pfam" id="PF10591">
    <property type="entry name" value="SPARC_Ca_bdg"/>
    <property type="match status" value="2"/>
</dbReference>
<feature type="region of interest" description="Disordered" evidence="9">
    <location>
        <begin position="540"/>
        <end position="559"/>
    </location>
</feature>
<evidence type="ECO:0000256" key="6">
    <source>
        <dbReference type="ARBA" id="ARBA00023157"/>
    </source>
</evidence>
<evidence type="ECO:0000256" key="9">
    <source>
        <dbReference type="SAM" id="MobiDB-lite"/>
    </source>
</evidence>
<keyword evidence="13" id="KW-1185">Reference proteome</keyword>
<dbReference type="Gene3D" id="4.10.800.10">
    <property type="entry name" value="Thyroglobulin type-1"/>
    <property type="match status" value="2"/>
</dbReference>
<dbReference type="SUPFAM" id="SSF57610">
    <property type="entry name" value="Thyroglobulin type-1 domain"/>
    <property type="match status" value="2"/>
</dbReference>
<dbReference type="GO" id="GO:0005615">
    <property type="term" value="C:extracellular space"/>
    <property type="evidence" value="ECO:0007669"/>
    <property type="project" value="TreeGrafter"/>
</dbReference>
<evidence type="ECO:0000259" key="10">
    <source>
        <dbReference type="PROSITE" id="PS51162"/>
    </source>
</evidence>
<dbReference type="InterPro" id="IPR018247">
    <property type="entry name" value="EF_Hand_1_Ca_BS"/>
</dbReference>
<dbReference type="PROSITE" id="PS00484">
    <property type="entry name" value="THYROGLOBULIN_1_1"/>
    <property type="match status" value="2"/>
</dbReference>
<comment type="caution">
    <text evidence="8">Lacks conserved residue(s) required for the propagation of feature annotation.</text>
</comment>
<evidence type="ECO:0000313" key="12">
    <source>
        <dbReference type="EMBL" id="KAF6202014.1"/>
    </source>
</evidence>
<keyword evidence="5" id="KW-0106">Calcium</keyword>
<comment type="caution">
    <text evidence="12">The sequence shown here is derived from an EMBL/GenBank/DDBJ whole genome shotgun (WGS) entry which is preliminary data.</text>
</comment>
<dbReference type="AlphaFoldDB" id="A0A8S9X0M2"/>
<dbReference type="SUPFAM" id="SSF47473">
    <property type="entry name" value="EF-hand"/>
    <property type="match status" value="2"/>
</dbReference>
<feature type="disulfide bond" evidence="8">
    <location>
        <begin position="155"/>
        <end position="175"/>
    </location>
</feature>
<evidence type="ECO:0000256" key="4">
    <source>
        <dbReference type="ARBA" id="ARBA00022737"/>
    </source>
</evidence>
<gene>
    <name evidence="12" type="ORF">GE061_004410</name>
</gene>
<dbReference type="Pfam" id="PF00086">
    <property type="entry name" value="Thyroglobulin_1"/>
    <property type="match status" value="2"/>
</dbReference>
<dbReference type="PROSITE" id="PS51162">
    <property type="entry name" value="THYROGLOBULIN_1_2"/>
    <property type="match status" value="2"/>
</dbReference>
<dbReference type="CDD" id="cd16234">
    <property type="entry name" value="EFh_SPARC_SMOC"/>
    <property type="match status" value="2"/>
</dbReference>
<evidence type="ECO:0000256" key="3">
    <source>
        <dbReference type="ARBA" id="ARBA00022729"/>
    </source>
</evidence>
<dbReference type="InterPro" id="IPR051950">
    <property type="entry name" value="Dev_reg/Prot_inhib"/>
</dbReference>
<dbReference type="InterPro" id="IPR002048">
    <property type="entry name" value="EF_hand_dom"/>
</dbReference>
<dbReference type="InterPro" id="IPR011992">
    <property type="entry name" value="EF-hand-dom_pair"/>
</dbReference>
<dbReference type="GO" id="GO:0030198">
    <property type="term" value="P:extracellular matrix organization"/>
    <property type="evidence" value="ECO:0007669"/>
    <property type="project" value="TreeGrafter"/>
</dbReference>
<dbReference type="InterPro" id="IPR000716">
    <property type="entry name" value="Thyroglobulin_1"/>
</dbReference>
<feature type="domain" description="Thyroglobulin type-1" evidence="10">
    <location>
        <begin position="88"/>
        <end position="175"/>
    </location>
</feature>
<keyword evidence="3" id="KW-0732">Signal</keyword>
<dbReference type="CDD" id="cd00104">
    <property type="entry name" value="KAZAL_FS"/>
    <property type="match status" value="1"/>
</dbReference>
<reference evidence="12" key="1">
    <citation type="journal article" date="2021" name="Mol. Ecol. Resour.">
        <title>Apolygus lucorum genome provides insights into omnivorousness and mesophyll feeding.</title>
        <authorList>
            <person name="Liu Y."/>
            <person name="Liu H."/>
            <person name="Wang H."/>
            <person name="Huang T."/>
            <person name="Liu B."/>
            <person name="Yang B."/>
            <person name="Yin L."/>
            <person name="Li B."/>
            <person name="Zhang Y."/>
            <person name="Zhang S."/>
            <person name="Jiang F."/>
            <person name="Zhang X."/>
            <person name="Ren Y."/>
            <person name="Wang B."/>
            <person name="Wang S."/>
            <person name="Lu Y."/>
            <person name="Wu K."/>
            <person name="Fan W."/>
            <person name="Wang G."/>
        </authorList>
    </citation>
    <scope>NUCLEOTIDE SEQUENCE</scope>
    <source>
        <strain evidence="12">12Hb</strain>
    </source>
</reference>
<feature type="region of interest" description="Disordered" evidence="9">
    <location>
        <begin position="399"/>
        <end position="423"/>
    </location>
</feature>
<evidence type="ECO:0000256" key="1">
    <source>
        <dbReference type="ARBA" id="ARBA00004613"/>
    </source>
</evidence>
<dbReference type="GO" id="GO:0005604">
    <property type="term" value="C:basement membrane"/>
    <property type="evidence" value="ECO:0007669"/>
    <property type="project" value="TreeGrafter"/>
</dbReference>
<organism evidence="12 13">
    <name type="scientific">Apolygus lucorum</name>
    <name type="common">Small green plant bug</name>
    <name type="synonym">Lygocoris lucorum</name>
    <dbReference type="NCBI Taxonomy" id="248454"/>
    <lineage>
        <taxon>Eukaryota</taxon>
        <taxon>Metazoa</taxon>
        <taxon>Ecdysozoa</taxon>
        <taxon>Arthropoda</taxon>
        <taxon>Hexapoda</taxon>
        <taxon>Insecta</taxon>
        <taxon>Pterygota</taxon>
        <taxon>Neoptera</taxon>
        <taxon>Paraneoptera</taxon>
        <taxon>Hemiptera</taxon>
        <taxon>Heteroptera</taxon>
        <taxon>Panheteroptera</taxon>
        <taxon>Cimicomorpha</taxon>
        <taxon>Miridae</taxon>
        <taxon>Mirini</taxon>
        <taxon>Apolygus</taxon>
    </lineage>
</organism>
<dbReference type="InterPro" id="IPR019577">
    <property type="entry name" value="SPARC/Testican_Ca-bd-dom"/>
</dbReference>
<dbReference type="CDD" id="cd00191">
    <property type="entry name" value="TY"/>
    <property type="match status" value="2"/>
</dbReference>
<dbReference type="PROSITE" id="PS51465">
    <property type="entry name" value="KAZAL_2"/>
    <property type="match status" value="1"/>
</dbReference>
<feature type="disulfide bond" evidence="8">
    <location>
        <begin position="146"/>
        <end position="153"/>
    </location>
</feature>
<keyword evidence="2" id="KW-0964">Secreted</keyword>
<dbReference type="Pfam" id="PF07648">
    <property type="entry name" value="Kazal_2"/>
    <property type="match status" value="1"/>
</dbReference>
<dbReference type="InterPro" id="IPR036857">
    <property type="entry name" value="Thyroglobulin_1_sf"/>
</dbReference>
<dbReference type="SMART" id="SM00211">
    <property type="entry name" value="TY"/>
    <property type="match status" value="2"/>
</dbReference>
<keyword evidence="7" id="KW-0325">Glycoprotein</keyword>
<keyword evidence="4" id="KW-0677">Repeat</keyword>
<evidence type="ECO:0000256" key="5">
    <source>
        <dbReference type="ARBA" id="ARBA00022837"/>
    </source>
</evidence>